<protein>
    <submittedName>
        <fullName evidence="2">Uncharacterized protein</fullName>
    </submittedName>
</protein>
<keyword evidence="1" id="KW-0472">Membrane</keyword>
<reference evidence="3" key="1">
    <citation type="submission" date="2016-11" db="EMBL/GenBank/DDBJ databases">
        <authorList>
            <person name="Varghese N."/>
            <person name="Submissions S."/>
        </authorList>
    </citation>
    <scope>NUCLEOTIDE SEQUENCE [LARGE SCALE GENOMIC DNA]</scope>
    <source>
        <strain evidence="3">DSM 9756</strain>
    </source>
</reference>
<keyword evidence="1" id="KW-1133">Transmembrane helix</keyword>
<dbReference type="EMBL" id="FQVB01000006">
    <property type="protein sequence ID" value="SHE68784.1"/>
    <property type="molecule type" value="Genomic_DNA"/>
</dbReference>
<name>A0A1M4VIE3_9BACT</name>
<sequence length="117" mass="12816">MPLIVCSAWGIASTYLFFYCWLGVLGLVACLIGGTRQAANGRVLVAVGFTYACQTFALALLLILGFRQICGVHGFGYTPGQVLLYWAASTLALCRLLPGARQKIDRIWEKTNPQEEE</sequence>
<keyword evidence="1" id="KW-0812">Transmembrane</keyword>
<feature type="transmembrane region" description="Helical" evidence="1">
    <location>
        <begin position="78"/>
        <end position="97"/>
    </location>
</feature>
<dbReference type="RefSeq" id="WP_073036944.1">
    <property type="nucleotide sequence ID" value="NZ_FQVB01000006.1"/>
</dbReference>
<organism evidence="2 3">
    <name type="scientific">Desulfacinum infernum DSM 9756</name>
    <dbReference type="NCBI Taxonomy" id="1121391"/>
    <lineage>
        <taxon>Bacteria</taxon>
        <taxon>Pseudomonadati</taxon>
        <taxon>Thermodesulfobacteriota</taxon>
        <taxon>Syntrophobacteria</taxon>
        <taxon>Syntrophobacterales</taxon>
        <taxon>Syntrophobacteraceae</taxon>
        <taxon>Desulfacinum</taxon>
    </lineage>
</organism>
<dbReference type="AlphaFoldDB" id="A0A1M4VIE3"/>
<dbReference type="Proteomes" id="UP000184076">
    <property type="component" value="Unassembled WGS sequence"/>
</dbReference>
<gene>
    <name evidence="2" type="ORF">SAMN02745206_00673</name>
</gene>
<accession>A0A1M4VIE3</accession>
<proteinExistence type="predicted"/>
<keyword evidence="3" id="KW-1185">Reference proteome</keyword>
<evidence type="ECO:0000256" key="1">
    <source>
        <dbReference type="SAM" id="Phobius"/>
    </source>
</evidence>
<evidence type="ECO:0000313" key="3">
    <source>
        <dbReference type="Proteomes" id="UP000184076"/>
    </source>
</evidence>
<evidence type="ECO:0000313" key="2">
    <source>
        <dbReference type="EMBL" id="SHE68784.1"/>
    </source>
</evidence>
<feature type="transmembrane region" description="Helical" evidence="1">
    <location>
        <begin position="12"/>
        <end position="32"/>
    </location>
</feature>
<feature type="transmembrane region" description="Helical" evidence="1">
    <location>
        <begin position="44"/>
        <end position="66"/>
    </location>
</feature>